<protein>
    <recommendedName>
        <fullName evidence="10">ComEC/Rec2-related protein domain-containing protein</fullName>
    </recommendedName>
</protein>
<evidence type="ECO:0000259" key="7">
    <source>
        <dbReference type="Pfam" id="PF03772"/>
    </source>
</evidence>
<dbReference type="Gene3D" id="3.60.15.10">
    <property type="entry name" value="Ribonuclease Z/Hydroxyacylglutathione hydrolase-like"/>
    <property type="match status" value="1"/>
</dbReference>
<dbReference type="InterPro" id="IPR025405">
    <property type="entry name" value="DUF4131"/>
</dbReference>
<keyword evidence="4 6" id="KW-1133">Transmembrane helix</keyword>
<evidence type="ECO:0000256" key="1">
    <source>
        <dbReference type="ARBA" id="ARBA00004651"/>
    </source>
</evidence>
<dbReference type="InterPro" id="IPR004477">
    <property type="entry name" value="ComEC_N"/>
</dbReference>
<dbReference type="AlphaFoldDB" id="A0A381WP48"/>
<evidence type="ECO:0000256" key="4">
    <source>
        <dbReference type="ARBA" id="ARBA00022989"/>
    </source>
</evidence>
<dbReference type="NCBIfam" id="TIGR00360">
    <property type="entry name" value="ComEC_N-term"/>
    <property type="match status" value="1"/>
</dbReference>
<feature type="transmembrane region" description="Helical" evidence="6">
    <location>
        <begin position="421"/>
        <end position="441"/>
    </location>
</feature>
<evidence type="ECO:0000259" key="8">
    <source>
        <dbReference type="Pfam" id="PF13567"/>
    </source>
</evidence>
<feature type="domain" description="DUF4131" evidence="8">
    <location>
        <begin position="21"/>
        <end position="185"/>
    </location>
</feature>
<feature type="transmembrane region" description="Helical" evidence="6">
    <location>
        <begin position="278"/>
        <end position="297"/>
    </location>
</feature>
<feature type="transmembrane region" description="Helical" evidence="6">
    <location>
        <begin position="489"/>
        <end position="511"/>
    </location>
</feature>
<evidence type="ECO:0000256" key="6">
    <source>
        <dbReference type="SAM" id="Phobius"/>
    </source>
</evidence>
<dbReference type="InterPro" id="IPR036866">
    <property type="entry name" value="RibonucZ/Hydroxyglut_hydro"/>
</dbReference>
<comment type="subcellular location">
    <subcellularLocation>
        <location evidence="1">Cell membrane</location>
        <topology evidence="1">Multi-pass membrane protein</topology>
    </subcellularLocation>
</comment>
<dbReference type="PANTHER" id="PTHR30619">
    <property type="entry name" value="DNA INTERNALIZATION/COMPETENCE PROTEIN COMEC/REC2"/>
    <property type="match status" value="1"/>
</dbReference>
<evidence type="ECO:0000256" key="5">
    <source>
        <dbReference type="ARBA" id="ARBA00023136"/>
    </source>
</evidence>
<dbReference type="EMBL" id="UINC01012269">
    <property type="protein sequence ID" value="SVA53673.1"/>
    <property type="molecule type" value="Genomic_DNA"/>
</dbReference>
<dbReference type="InterPro" id="IPR052159">
    <property type="entry name" value="Competence_DNA_uptake"/>
</dbReference>
<feature type="domain" description="ComEC/Rec2-related protein" evidence="7">
    <location>
        <begin position="230"/>
        <end position="512"/>
    </location>
</feature>
<reference evidence="9" key="1">
    <citation type="submission" date="2018-05" db="EMBL/GenBank/DDBJ databases">
        <authorList>
            <person name="Lanie J.A."/>
            <person name="Ng W.-L."/>
            <person name="Kazmierczak K.M."/>
            <person name="Andrzejewski T.M."/>
            <person name="Davidsen T.M."/>
            <person name="Wayne K.J."/>
            <person name="Tettelin H."/>
            <person name="Glass J.I."/>
            <person name="Rusch D."/>
            <person name="Podicherti R."/>
            <person name="Tsui H.-C.T."/>
            <person name="Winkler M.E."/>
        </authorList>
    </citation>
    <scope>NUCLEOTIDE SEQUENCE</scope>
</reference>
<feature type="transmembrane region" description="Helical" evidence="6">
    <location>
        <begin position="254"/>
        <end position="272"/>
    </location>
</feature>
<feature type="transmembrane region" description="Helical" evidence="6">
    <location>
        <begin position="386"/>
        <end position="409"/>
    </location>
</feature>
<dbReference type="PANTHER" id="PTHR30619:SF1">
    <property type="entry name" value="RECOMBINATION PROTEIN 2"/>
    <property type="match status" value="1"/>
</dbReference>
<feature type="transmembrane region" description="Helical" evidence="6">
    <location>
        <begin position="345"/>
        <end position="365"/>
    </location>
</feature>
<feature type="transmembrane region" description="Helical" evidence="6">
    <location>
        <begin position="448"/>
        <end position="469"/>
    </location>
</feature>
<dbReference type="PROSITE" id="PS51257">
    <property type="entry name" value="PROKAR_LIPOPROTEIN"/>
    <property type="match status" value="1"/>
</dbReference>
<dbReference type="Pfam" id="PF03772">
    <property type="entry name" value="Competence"/>
    <property type="match status" value="1"/>
</dbReference>
<accession>A0A381WP48</accession>
<organism evidence="9">
    <name type="scientific">marine metagenome</name>
    <dbReference type="NCBI Taxonomy" id="408172"/>
    <lineage>
        <taxon>unclassified sequences</taxon>
        <taxon>metagenomes</taxon>
        <taxon>ecological metagenomes</taxon>
    </lineage>
</organism>
<evidence type="ECO:0000256" key="2">
    <source>
        <dbReference type="ARBA" id="ARBA00022475"/>
    </source>
</evidence>
<dbReference type="GO" id="GO:0005886">
    <property type="term" value="C:plasma membrane"/>
    <property type="evidence" value="ECO:0007669"/>
    <property type="project" value="UniProtKB-SubCell"/>
</dbReference>
<keyword evidence="3 6" id="KW-0812">Transmembrane</keyword>
<evidence type="ECO:0000313" key="9">
    <source>
        <dbReference type="EMBL" id="SVA53673.1"/>
    </source>
</evidence>
<keyword evidence="5 6" id="KW-0472">Membrane</keyword>
<evidence type="ECO:0008006" key="10">
    <source>
        <dbReference type="Google" id="ProtNLM"/>
    </source>
</evidence>
<dbReference type="SUPFAM" id="SSF56281">
    <property type="entry name" value="Metallo-hydrolase/oxidoreductase"/>
    <property type="match status" value="1"/>
</dbReference>
<name>A0A381WP48_9ZZZZ</name>
<dbReference type="Pfam" id="PF13567">
    <property type="entry name" value="DUF4131"/>
    <property type="match status" value="1"/>
</dbReference>
<feature type="transmembrane region" description="Helical" evidence="6">
    <location>
        <begin position="518"/>
        <end position="537"/>
    </location>
</feature>
<evidence type="ECO:0000256" key="3">
    <source>
        <dbReference type="ARBA" id="ARBA00022692"/>
    </source>
</evidence>
<gene>
    <name evidence="9" type="ORF">METZ01_LOCUS106527</name>
</gene>
<keyword evidence="2" id="KW-1003">Cell membrane</keyword>
<proteinExistence type="predicted"/>
<sequence>MVRVAVPYILGIVVADAGWFPFWYALGACVSLLLLAAALKASRTVTLLPLLLGLGLTNQAFHLNQIPANDLQNQLGDGQQIVTLTGRLATTPEHRVSEINGEDYWRSMVELDVTGIETDTQRLAVSGTVLVSASFRLAKRYYAGRRAEVTGVIRRPAVAQAEGMFSYRDYLARHGIHFQFLTKTPRDWRLLDEAKPPALPLSVRFQRWGRNTLARPLGMEDDTVRLLWAMTLGWRTSLNGEVAKPFMYSGTMHIFAISGLHIAMIAAILVQLMRMVRLPRVACSLLLIPALWFYVAATGWQSSAVRSSLMVTIVAMGWILKRPGDLVNSLATAAVLILLWEPQQLFMTSFQLSFCVVLSIAMFALPLQERIGKRLQPDPLLPPELWPRWSSCLVRFVIPLVAVSAAAWLGSLPLAASNFNLFTPVTLLVNTLIVPLAGLALASSLGCLICGAWLPAISALFAYSAWLWMRVMIWLSEAAAALPFGHQYVAAPPAWLMLIYVVALALCAMPWAVKTKRLGTLALVGLAFVLFASESLARRGEFTLTVLPLDSGSAMFVEPHDEKTLLIDCGSDFGGRLAVVSFLRMQGYDRPPWAAVTHGDRHHVQGFGSLAAEMGWPVMFVNPTRFNSPYYKEMLNGLEAAGQPPVVVARGNSITGWEVLHPTGRDRLPKADDNATVLAREVHGVRLLLLSDLGEAGQADLVASGLDLRSDIVVTSMPGVGEPLSQALLAAIEPKAIVLSAGTFPYSEIPSAELLDRLARRAVPLFNTLEDGGIELIIRRNGEWRIEAMQGREAASQRKEPKP</sequence>